<evidence type="ECO:0000313" key="3">
    <source>
        <dbReference type="EMBL" id="KAL1886767.1"/>
    </source>
</evidence>
<feature type="region of interest" description="Disordered" evidence="1">
    <location>
        <begin position="523"/>
        <end position="544"/>
    </location>
</feature>
<feature type="domain" description="MJ1316 RNA cyclic group end recognition" evidence="2">
    <location>
        <begin position="545"/>
        <end position="615"/>
    </location>
</feature>
<dbReference type="Proteomes" id="UP001583193">
    <property type="component" value="Unassembled WGS sequence"/>
</dbReference>
<dbReference type="PANTHER" id="PTHR10682:SF23">
    <property type="entry name" value="POLYNUCLEOTIDE ADENYLYLTRANSFERASE"/>
    <property type="match status" value="1"/>
</dbReference>
<dbReference type="SUPFAM" id="SSF81631">
    <property type="entry name" value="PAP/OAS1 substrate-binding domain"/>
    <property type="match status" value="1"/>
</dbReference>
<organism evidence="3 4">
    <name type="scientific">Paecilomyces lecythidis</name>
    <dbReference type="NCBI Taxonomy" id="3004212"/>
    <lineage>
        <taxon>Eukaryota</taxon>
        <taxon>Fungi</taxon>
        <taxon>Dikarya</taxon>
        <taxon>Ascomycota</taxon>
        <taxon>Pezizomycotina</taxon>
        <taxon>Eurotiomycetes</taxon>
        <taxon>Eurotiomycetidae</taxon>
        <taxon>Eurotiales</taxon>
        <taxon>Thermoascaceae</taxon>
        <taxon>Paecilomyces</taxon>
    </lineage>
</organism>
<feature type="compositionally biased region" description="Basic and acidic residues" evidence="1">
    <location>
        <begin position="526"/>
        <end position="543"/>
    </location>
</feature>
<accession>A0ABR3YFZ0</accession>
<evidence type="ECO:0000259" key="2">
    <source>
        <dbReference type="Pfam" id="PF04457"/>
    </source>
</evidence>
<keyword evidence="4" id="KW-1185">Reference proteome</keyword>
<evidence type="ECO:0000313" key="4">
    <source>
        <dbReference type="Proteomes" id="UP001583193"/>
    </source>
</evidence>
<gene>
    <name evidence="3" type="ORF">Plec18167_000702</name>
</gene>
<name>A0ABR3YFZ0_9EURO</name>
<sequence length="627" mass="71699">MALNEATGGASNTRDIDRDQINAARALLLSHKELPSQEQIENQDKLFGSFSQLILGSFCKVRTFGNNGTLYGYESLSGEEHLLLMRVGSHGFGTWKPGDPMSCVCFGSMSKSSFFNLAESRLQSAKEDEKITIHKKSTDPENEINEMFHVSWKGARIGLHFCFLAPYGMSRWEDLLNNSSHESTLSNDTMRALNACKDIRCIHDSIPNIDKFKIAYHVLYLWARYRGIYSERLGYLSREQILLLLNYVWKTKQCDGEPLPSILNIFFTHYSQLDWDKEVIVDPKHGTKNIASHSYRRTAVVICSLFPPWRNVASLISKNSLKLILREFARAANLTDNAKIDWQDLLGLQGLPQEKGPFSFAASQFVRQFSVFIRFEMRYWGSNATSRVHFLNSMGNNIALLFNKLTESEFKYSLSRSDSLAFTWPYRLRDRPESAEAEKFFYLIGIEYNGAPEDLDHAKNSIRSECDRLVEEMRQVGMFDPTTGWVNVSIVGSGDIEEVFSDGDGIPGESEKLLTTESVKSPLLTEDVKEGTGNHPTENEPPRKLRPAADILNRLIWDSEFDRKDYIVGYDDRFSGPLEIPLDSWKGDPTDEEFIPQHRILYFRHRSSNEIVWDRRAKVDKIFGAVY</sequence>
<protein>
    <recommendedName>
        <fullName evidence="2">MJ1316 RNA cyclic group end recognition domain-containing protein</fullName>
    </recommendedName>
</protein>
<dbReference type="Pfam" id="PF04457">
    <property type="entry name" value="MJ1316"/>
    <property type="match status" value="1"/>
</dbReference>
<dbReference type="InterPro" id="IPR040459">
    <property type="entry name" value="MJ1316"/>
</dbReference>
<dbReference type="PANTHER" id="PTHR10682">
    <property type="entry name" value="POLY A POLYMERASE"/>
    <property type="match status" value="1"/>
</dbReference>
<dbReference type="Gene3D" id="1.10.1410.10">
    <property type="match status" value="1"/>
</dbReference>
<comment type="caution">
    <text evidence="3">The sequence shown here is derived from an EMBL/GenBank/DDBJ whole genome shotgun (WGS) entry which is preliminary data.</text>
</comment>
<evidence type="ECO:0000256" key="1">
    <source>
        <dbReference type="SAM" id="MobiDB-lite"/>
    </source>
</evidence>
<dbReference type="EMBL" id="JAVDPF010000001">
    <property type="protein sequence ID" value="KAL1886767.1"/>
    <property type="molecule type" value="Genomic_DNA"/>
</dbReference>
<proteinExistence type="predicted"/>
<reference evidence="3 4" key="1">
    <citation type="journal article" date="2024" name="IMA Fungus">
        <title>IMA Genome - F19 : A genome assembly and annotation guide to empower mycologists, including annotated draft genome sequences of Ceratocystis pirilliformis, Diaporthe australafricana, Fusarium ophioides, Paecilomyces lecythidis, and Sporothrix stenoceras.</title>
        <authorList>
            <person name="Aylward J."/>
            <person name="Wilson A.M."/>
            <person name="Visagie C.M."/>
            <person name="Spraker J."/>
            <person name="Barnes I."/>
            <person name="Buitendag C."/>
            <person name="Ceriani C."/>
            <person name="Del Mar Angel L."/>
            <person name="du Plessis D."/>
            <person name="Fuchs T."/>
            <person name="Gasser K."/>
            <person name="Kramer D."/>
            <person name="Li W."/>
            <person name="Munsamy K."/>
            <person name="Piso A."/>
            <person name="Price J.L."/>
            <person name="Sonnekus B."/>
            <person name="Thomas C."/>
            <person name="van der Nest A."/>
            <person name="van Dijk A."/>
            <person name="van Heerden A."/>
            <person name="van Vuuren N."/>
            <person name="Yilmaz N."/>
            <person name="Duong T.A."/>
            <person name="van der Merwe N.A."/>
            <person name="Wingfield M.J."/>
            <person name="Wingfield B.D."/>
        </authorList>
    </citation>
    <scope>NUCLEOTIDE SEQUENCE [LARGE SCALE GENOMIC DNA]</scope>
    <source>
        <strain evidence="3 4">CMW 18167</strain>
    </source>
</reference>